<dbReference type="InterPro" id="IPR029058">
    <property type="entry name" value="AB_hydrolase_fold"/>
</dbReference>
<keyword evidence="2" id="KW-0378">Hydrolase</keyword>
<dbReference type="SUPFAM" id="SSF53474">
    <property type="entry name" value="alpha/beta-Hydrolases"/>
    <property type="match status" value="1"/>
</dbReference>
<dbReference type="InterPro" id="IPR005645">
    <property type="entry name" value="FSH-like_dom"/>
</dbReference>
<comment type="similarity">
    <text evidence="1">Belongs to the LovG family.</text>
</comment>
<dbReference type="PANTHER" id="PTHR48070">
    <property type="entry name" value="ESTERASE OVCA2"/>
    <property type="match status" value="1"/>
</dbReference>
<dbReference type="Gene3D" id="3.40.50.1820">
    <property type="entry name" value="alpha/beta hydrolase"/>
    <property type="match status" value="1"/>
</dbReference>
<dbReference type="OrthoDB" id="414698at2759"/>
<protein>
    <submittedName>
        <fullName evidence="4">Oxidoreductase</fullName>
    </submittedName>
</protein>
<comment type="caution">
    <text evidence="4">The sequence shown here is derived from an EMBL/GenBank/DDBJ whole genome shotgun (WGS) entry which is preliminary data.</text>
</comment>
<evidence type="ECO:0000256" key="1">
    <source>
        <dbReference type="ARBA" id="ARBA00005863"/>
    </source>
</evidence>
<dbReference type="Proteomes" id="UP000582016">
    <property type="component" value="Unassembled WGS sequence"/>
</dbReference>
<dbReference type="GO" id="GO:0016787">
    <property type="term" value="F:hydrolase activity"/>
    <property type="evidence" value="ECO:0007669"/>
    <property type="project" value="UniProtKB-KW"/>
</dbReference>
<evidence type="ECO:0000313" key="5">
    <source>
        <dbReference type="Proteomes" id="UP000582016"/>
    </source>
</evidence>
<feature type="domain" description="Serine hydrolase" evidence="3">
    <location>
        <begin position="1"/>
        <end position="221"/>
    </location>
</feature>
<gene>
    <name evidence="4" type="ORF">FPHYL_13273</name>
</gene>
<organism evidence="4 5">
    <name type="scientific">Fusarium phyllophilum</name>
    <dbReference type="NCBI Taxonomy" id="47803"/>
    <lineage>
        <taxon>Eukaryota</taxon>
        <taxon>Fungi</taxon>
        <taxon>Dikarya</taxon>
        <taxon>Ascomycota</taxon>
        <taxon>Pezizomycotina</taxon>
        <taxon>Sordariomycetes</taxon>
        <taxon>Hypocreomycetidae</taxon>
        <taxon>Hypocreales</taxon>
        <taxon>Nectriaceae</taxon>
        <taxon>Fusarium</taxon>
        <taxon>Fusarium fujikuroi species complex</taxon>
    </lineage>
</organism>
<dbReference type="InterPro" id="IPR050593">
    <property type="entry name" value="LovG"/>
</dbReference>
<dbReference type="GO" id="GO:0005737">
    <property type="term" value="C:cytoplasm"/>
    <property type="evidence" value="ECO:0007669"/>
    <property type="project" value="TreeGrafter"/>
</dbReference>
<dbReference type="GO" id="GO:0044550">
    <property type="term" value="P:secondary metabolite biosynthetic process"/>
    <property type="evidence" value="ECO:0007669"/>
    <property type="project" value="TreeGrafter"/>
</dbReference>
<dbReference type="GO" id="GO:0005634">
    <property type="term" value="C:nucleus"/>
    <property type="evidence" value="ECO:0007669"/>
    <property type="project" value="TreeGrafter"/>
</dbReference>
<evidence type="ECO:0000313" key="4">
    <source>
        <dbReference type="EMBL" id="KAF5535060.1"/>
    </source>
</evidence>
<dbReference type="AlphaFoldDB" id="A0A8H5MP89"/>
<evidence type="ECO:0000256" key="2">
    <source>
        <dbReference type="ARBA" id="ARBA00022801"/>
    </source>
</evidence>
<dbReference type="Pfam" id="PF03959">
    <property type="entry name" value="FSH1"/>
    <property type="match status" value="1"/>
</dbReference>
<keyword evidence="5" id="KW-1185">Reference proteome</keyword>
<name>A0A8H5MP89_9HYPO</name>
<dbReference type="PANTHER" id="PTHR48070:SF3">
    <property type="entry name" value="ESTERASE DBAE-RELATED"/>
    <property type="match status" value="1"/>
</dbReference>
<accession>A0A8H5MP89</accession>
<dbReference type="EMBL" id="JAAOAQ010000762">
    <property type="protein sequence ID" value="KAF5535060.1"/>
    <property type="molecule type" value="Genomic_DNA"/>
</dbReference>
<evidence type="ECO:0000259" key="3">
    <source>
        <dbReference type="Pfam" id="PF03959"/>
    </source>
</evidence>
<proteinExistence type="inferred from homology"/>
<sequence>MTQKPRILCFHGLGSNAEIFRAQTYQLRHRLEPYYELVYLNGPYEAEPGPGVLPIFEGCGPYYRWTRDNEEAYNKDEYDHSGWDRSEGLRMVLDKLDPPISSPVWVGLLGFSHGGRVSAGILKQQSLRSKLGQSGDQQSLHKFLPSNFKFGVFFHSAYPPLEFPVAILPEYDDCTISTPSIHIHGLKDPSLSIQQRLVEHFQQEKRIVIESPVGHWLPSSEEGH</sequence>
<reference evidence="4 5" key="1">
    <citation type="submission" date="2020-05" db="EMBL/GenBank/DDBJ databases">
        <title>Identification and distribution of gene clusters putatively required for synthesis of sphingolipid metabolism inhibitors in phylogenetically diverse species of the filamentous fungus Fusarium.</title>
        <authorList>
            <person name="Kim H.-S."/>
            <person name="Busman M."/>
            <person name="Brown D.W."/>
            <person name="Divon H."/>
            <person name="Uhlig S."/>
            <person name="Proctor R.H."/>
        </authorList>
    </citation>
    <scope>NUCLEOTIDE SEQUENCE [LARGE SCALE GENOMIC DNA]</scope>
    <source>
        <strain evidence="4 5">NRRL 13617</strain>
    </source>
</reference>